<feature type="non-terminal residue" evidence="1">
    <location>
        <position position="1"/>
    </location>
</feature>
<dbReference type="AlphaFoldDB" id="A0A9D2LFV2"/>
<reference evidence="1" key="2">
    <citation type="submission" date="2021-04" db="EMBL/GenBank/DDBJ databases">
        <authorList>
            <person name="Gilroy R."/>
        </authorList>
    </citation>
    <scope>NUCLEOTIDE SEQUENCE</scope>
    <source>
        <strain evidence="1">ChiHjej13B12-24818</strain>
    </source>
</reference>
<organism evidence="1 2">
    <name type="scientific">Candidatus Brachybacterium merdavium</name>
    <dbReference type="NCBI Taxonomy" id="2838513"/>
    <lineage>
        <taxon>Bacteria</taxon>
        <taxon>Bacillati</taxon>
        <taxon>Actinomycetota</taxon>
        <taxon>Actinomycetes</taxon>
        <taxon>Micrococcales</taxon>
        <taxon>Dermabacteraceae</taxon>
        <taxon>Brachybacterium</taxon>
    </lineage>
</organism>
<dbReference type="Proteomes" id="UP000823823">
    <property type="component" value="Unassembled WGS sequence"/>
</dbReference>
<sequence>GAAAGGNPADGPLSLAEFLRSRIFADLDLTTLAPDPAGAEGYATWLRHYRTGLQVERLAGEVLD</sequence>
<name>A0A9D2LFV2_9MICO</name>
<comment type="caution">
    <text evidence="1">The sequence shown here is derived from an EMBL/GenBank/DDBJ whole genome shotgun (WGS) entry which is preliminary data.</text>
</comment>
<accession>A0A9D2LFV2</accession>
<dbReference type="EMBL" id="DWZH01000119">
    <property type="protein sequence ID" value="HJB11789.1"/>
    <property type="molecule type" value="Genomic_DNA"/>
</dbReference>
<reference evidence="1" key="1">
    <citation type="journal article" date="2021" name="PeerJ">
        <title>Extensive microbial diversity within the chicken gut microbiome revealed by metagenomics and culture.</title>
        <authorList>
            <person name="Gilroy R."/>
            <person name="Ravi A."/>
            <person name="Getino M."/>
            <person name="Pursley I."/>
            <person name="Horton D.L."/>
            <person name="Alikhan N.F."/>
            <person name="Baker D."/>
            <person name="Gharbi K."/>
            <person name="Hall N."/>
            <person name="Watson M."/>
            <person name="Adriaenssens E.M."/>
            <person name="Foster-Nyarko E."/>
            <person name="Jarju S."/>
            <person name="Secka A."/>
            <person name="Antonio M."/>
            <person name="Oren A."/>
            <person name="Chaudhuri R.R."/>
            <person name="La Ragione R."/>
            <person name="Hildebrand F."/>
            <person name="Pallen M.J."/>
        </authorList>
    </citation>
    <scope>NUCLEOTIDE SEQUENCE</scope>
    <source>
        <strain evidence="1">ChiHjej13B12-24818</strain>
    </source>
</reference>
<evidence type="ECO:0000313" key="1">
    <source>
        <dbReference type="EMBL" id="HJB11789.1"/>
    </source>
</evidence>
<protein>
    <submittedName>
        <fullName evidence="1">ATPase</fullName>
    </submittedName>
</protein>
<proteinExistence type="predicted"/>
<gene>
    <name evidence="1" type="ORF">H9786_14920</name>
</gene>
<evidence type="ECO:0000313" key="2">
    <source>
        <dbReference type="Proteomes" id="UP000823823"/>
    </source>
</evidence>